<dbReference type="OrthoDB" id="5678116at2"/>
<keyword evidence="1" id="KW-0472">Membrane</keyword>
<evidence type="ECO:0000313" key="7">
    <source>
        <dbReference type="Proteomes" id="UP000318394"/>
    </source>
</evidence>
<reference evidence="4" key="1">
    <citation type="submission" date="2018-12" db="EMBL/GenBank/DDBJ databases">
        <authorList>
            <consortium name="Pathogen Informatics"/>
        </authorList>
    </citation>
    <scope>NUCLEOTIDE SEQUENCE [LARGE SCALE GENOMIC DNA]</scope>
    <source>
        <strain evidence="4">NCTC10643</strain>
    </source>
</reference>
<dbReference type="Proteomes" id="UP000318394">
    <property type="component" value="Unassembled WGS sequence"/>
</dbReference>
<proteinExistence type="predicted"/>
<evidence type="ECO:0000313" key="6">
    <source>
        <dbReference type="Proteomes" id="UP000315164"/>
    </source>
</evidence>
<evidence type="ECO:0000313" key="5">
    <source>
        <dbReference type="Proteomes" id="UP000271188"/>
    </source>
</evidence>
<dbReference type="Proteomes" id="UP000271188">
    <property type="component" value="Chromosome"/>
</dbReference>
<evidence type="ECO:0000313" key="3">
    <source>
        <dbReference type="EMBL" id="TRB73050.1"/>
    </source>
</evidence>
<keyword evidence="7" id="KW-1185">Reference proteome</keyword>
<dbReference type="GeneID" id="31487991"/>
<accession>A0A448TCE8</accession>
<dbReference type="EMBL" id="LR134495">
    <property type="protein sequence ID" value="VEI77647.1"/>
    <property type="molecule type" value="Genomic_DNA"/>
</dbReference>
<sequence>MSQQTAGWDVIPFESSKTVKPSLFWKLGNKLGNIFVSAKHKAKSKYVEVTKGINQRIAEEDEMRALELQMCLDEQAAEYEQEISRIKRKMFFWTLLAAIIAFVCGMAAVFGTQLSLI</sequence>
<dbReference type="Proteomes" id="UP000315164">
    <property type="component" value="Unassembled WGS sequence"/>
</dbReference>
<dbReference type="EMBL" id="VAJB01000028">
    <property type="protein sequence ID" value="TRB73050.1"/>
    <property type="molecule type" value="Genomic_DNA"/>
</dbReference>
<feature type="transmembrane region" description="Helical" evidence="1">
    <location>
        <begin position="90"/>
        <end position="111"/>
    </location>
</feature>
<dbReference type="RefSeq" id="WP_012340812.1">
    <property type="nucleotide sequence ID" value="NZ_CP017504.1"/>
</dbReference>
<gene>
    <name evidence="3" type="ORF">FEA53_10880</name>
    <name evidence="2" type="ORF">FEB89_10415</name>
    <name evidence="4" type="ORF">NCTC10643_01531</name>
</gene>
<protein>
    <submittedName>
        <fullName evidence="4">Uncharacterized protein</fullName>
    </submittedName>
</protein>
<organism evidence="4 5">
    <name type="scientific">Mannheimia haemolytica</name>
    <name type="common">Pasteurella haemolytica</name>
    <dbReference type="NCBI Taxonomy" id="75985"/>
    <lineage>
        <taxon>Bacteria</taxon>
        <taxon>Pseudomonadati</taxon>
        <taxon>Pseudomonadota</taxon>
        <taxon>Gammaproteobacteria</taxon>
        <taxon>Pasteurellales</taxon>
        <taxon>Pasteurellaceae</taxon>
        <taxon>Mannheimia</taxon>
    </lineage>
</organism>
<keyword evidence="1" id="KW-1133">Transmembrane helix</keyword>
<name>A0A448TCE8_MANHA</name>
<reference evidence="6 7" key="2">
    <citation type="journal article" date="2019" name="Vet. Microbiol.">
        <title>Genetic characterization of susceptible and multi-drug resistant Mannheimia haemolytica isolated from high-risk stocker calves prior to and after antimicrobial metaphylaxis.</title>
        <authorList>
            <person name="Snyder E.R."/>
            <person name="Alvarez-Narvaez S."/>
            <person name="Credille B.C."/>
        </authorList>
    </citation>
    <scope>NUCLEOTIDE SEQUENCE [LARGE SCALE GENOMIC DNA]</scope>
    <source>
        <strain evidence="3 6">UGA-R5-128-1</strain>
        <strain evidence="2 7">UGA-R7-163-1</strain>
    </source>
</reference>
<keyword evidence="1" id="KW-0812">Transmembrane</keyword>
<evidence type="ECO:0000313" key="2">
    <source>
        <dbReference type="EMBL" id="TRB35756.1"/>
    </source>
</evidence>
<evidence type="ECO:0000313" key="4">
    <source>
        <dbReference type="EMBL" id="VEI77647.1"/>
    </source>
</evidence>
<dbReference type="EMBL" id="VAJI01000025">
    <property type="protein sequence ID" value="TRB35756.1"/>
    <property type="molecule type" value="Genomic_DNA"/>
</dbReference>
<evidence type="ECO:0000256" key="1">
    <source>
        <dbReference type="SAM" id="Phobius"/>
    </source>
</evidence>
<dbReference type="AlphaFoldDB" id="A0A448TCE8"/>